<evidence type="ECO:0000313" key="2">
    <source>
        <dbReference type="Proteomes" id="UP000008330"/>
    </source>
</evidence>
<name>A0ABF7QN53_RHILW</name>
<gene>
    <name evidence="1" type="ordered locus">Rleg2_2399</name>
</gene>
<keyword evidence="2" id="KW-1185">Reference proteome</keyword>
<dbReference type="KEGG" id="rlt:Rleg2_2399"/>
<dbReference type="RefSeq" id="WP_012558197.1">
    <property type="nucleotide sequence ID" value="NC_011369.1"/>
</dbReference>
<sequence>MSDTDRPALTTSPHMYLHYCEETGCNEWGSWGNSLSAAAPTRWWCFEHFPHKTYEQTQALAARVSVRKGAMRGKIRISDDFDGLPADALKAMEDGT</sequence>
<dbReference type="EMBL" id="CP001191">
    <property type="protein sequence ID" value="ACI55673.1"/>
    <property type="molecule type" value="Genomic_DNA"/>
</dbReference>
<proteinExistence type="predicted"/>
<protein>
    <submittedName>
        <fullName evidence="1">Uncharacterized protein</fullName>
    </submittedName>
</protein>
<evidence type="ECO:0000313" key="1">
    <source>
        <dbReference type="EMBL" id="ACI55673.1"/>
    </source>
</evidence>
<dbReference type="AlphaFoldDB" id="A0ABF7QN53"/>
<accession>A0ABF7QN53</accession>
<organism evidence="1 2">
    <name type="scientific">Rhizobium leguminosarum bv. trifolii (strain WSM2304)</name>
    <dbReference type="NCBI Taxonomy" id="395492"/>
    <lineage>
        <taxon>Bacteria</taxon>
        <taxon>Pseudomonadati</taxon>
        <taxon>Pseudomonadota</taxon>
        <taxon>Alphaproteobacteria</taxon>
        <taxon>Hyphomicrobiales</taxon>
        <taxon>Rhizobiaceae</taxon>
        <taxon>Rhizobium/Agrobacterium group</taxon>
        <taxon>Rhizobium</taxon>
    </lineage>
</organism>
<reference evidence="1 2" key="1">
    <citation type="journal article" date="2010" name="Stand. Genomic Sci.">
        <title>Complete genome sequence of Rhizobium leguminosarum bv trifolii strain WSM2304, an effective microsymbiont of the South American clover Trifolium polymorphum.</title>
        <authorList>
            <person name="Reeve W."/>
            <person name="O'Hara G."/>
            <person name="Chain P."/>
            <person name="Ardley J."/>
            <person name="Brau L."/>
            <person name="Nandesena K."/>
            <person name="Tiwari R."/>
            <person name="Malfatti S."/>
            <person name="Kiss H."/>
            <person name="Lapidus A."/>
            <person name="Copeland A."/>
            <person name="Nolan M."/>
            <person name="Land M."/>
            <person name="Ivanova N."/>
            <person name="Mavromatis K."/>
            <person name="Markowitz V."/>
            <person name="Kyrpides N."/>
            <person name="Melino V."/>
            <person name="Denton M."/>
            <person name="Yates R."/>
            <person name="Howieson J."/>
        </authorList>
    </citation>
    <scope>NUCLEOTIDE SEQUENCE [LARGE SCALE GENOMIC DNA]</scope>
    <source>
        <strain evidence="1 2">WSM2304</strain>
    </source>
</reference>
<dbReference type="Proteomes" id="UP000008330">
    <property type="component" value="Chromosome"/>
</dbReference>